<keyword evidence="5" id="KW-0963">Cytoplasm</keyword>
<evidence type="ECO:0000256" key="7">
    <source>
        <dbReference type="ARBA" id="ARBA00023270"/>
    </source>
</evidence>
<comment type="subcellular location">
    <subcellularLocation>
        <location evidence="1">Cytoplasm</location>
    </subcellularLocation>
</comment>
<proteinExistence type="inferred from homology"/>
<keyword evidence="7" id="KW-0704">Schiff base</keyword>
<comment type="similarity">
    <text evidence="3">Belongs to the DapA family. NanA subfamily.</text>
</comment>
<keyword evidence="11" id="KW-1185">Reference proteome</keyword>
<evidence type="ECO:0000256" key="3">
    <source>
        <dbReference type="ARBA" id="ARBA00006324"/>
    </source>
</evidence>
<keyword evidence="6" id="KW-0456">Lyase</keyword>
<accession>A0A921ZEC8</accession>
<dbReference type="InterPro" id="IPR002220">
    <property type="entry name" value="DapA-like"/>
</dbReference>
<organism evidence="10 11">
    <name type="scientific">Manduca sexta</name>
    <name type="common">Tobacco hawkmoth</name>
    <name type="synonym">Tobacco hornworm</name>
    <dbReference type="NCBI Taxonomy" id="7130"/>
    <lineage>
        <taxon>Eukaryota</taxon>
        <taxon>Metazoa</taxon>
        <taxon>Ecdysozoa</taxon>
        <taxon>Arthropoda</taxon>
        <taxon>Hexapoda</taxon>
        <taxon>Insecta</taxon>
        <taxon>Pterygota</taxon>
        <taxon>Neoptera</taxon>
        <taxon>Endopterygota</taxon>
        <taxon>Lepidoptera</taxon>
        <taxon>Glossata</taxon>
        <taxon>Ditrysia</taxon>
        <taxon>Bombycoidea</taxon>
        <taxon>Sphingidae</taxon>
        <taxon>Sphinginae</taxon>
        <taxon>Sphingini</taxon>
        <taxon>Manduca</taxon>
    </lineage>
</organism>
<comment type="caution">
    <text evidence="10">The sequence shown here is derived from an EMBL/GenBank/DDBJ whole genome shotgun (WGS) entry which is preliminary data.</text>
</comment>
<dbReference type="EMBL" id="JH668487">
    <property type="protein sequence ID" value="KAG6455282.1"/>
    <property type="molecule type" value="Genomic_DNA"/>
</dbReference>
<dbReference type="GO" id="GO:0005737">
    <property type="term" value="C:cytoplasm"/>
    <property type="evidence" value="ECO:0007669"/>
    <property type="project" value="UniProtKB-SubCell"/>
</dbReference>
<gene>
    <name evidence="10" type="ORF">O3G_MSEX009133</name>
</gene>
<evidence type="ECO:0000256" key="5">
    <source>
        <dbReference type="ARBA" id="ARBA00022490"/>
    </source>
</evidence>
<evidence type="ECO:0000256" key="8">
    <source>
        <dbReference type="ARBA" id="ARBA00023277"/>
    </source>
</evidence>
<dbReference type="Pfam" id="PF00701">
    <property type="entry name" value="DHDPS"/>
    <property type="match status" value="1"/>
</dbReference>
<evidence type="ECO:0000256" key="2">
    <source>
        <dbReference type="ARBA" id="ARBA00004878"/>
    </source>
</evidence>
<evidence type="ECO:0000256" key="1">
    <source>
        <dbReference type="ARBA" id="ARBA00004496"/>
    </source>
</evidence>
<comment type="catalytic activity">
    <reaction evidence="9">
        <text>aceneuramate = aldehydo-N-acetyl-D-mannosamine + pyruvate</text>
        <dbReference type="Rhea" id="RHEA:23296"/>
        <dbReference type="ChEBI" id="CHEBI:15361"/>
        <dbReference type="ChEBI" id="CHEBI:17122"/>
        <dbReference type="ChEBI" id="CHEBI:173083"/>
        <dbReference type="EC" id="4.1.3.3"/>
    </reaction>
</comment>
<comment type="pathway">
    <text evidence="2">Amino-sugar metabolism; N-acetylneuraminate degradation.</text>
</comment>
<evidence type="ECO:0000256" key="4">
    <source>
        <dbReference type="ARBA" id="ARBA00012911"/>
    </source>
</evidence>
<dbReference type="PANTHER" id="PTHR12128">
    <property type="entry name" value="DIHYDRODIPICOLINATE SYNTHASE"/>
    <property type="match status" value="1"/>
</dbReference>
<dbReference type="GO" id="GO:0008747">
    <property type="term" value="F:N-acetylneuraminate lyase activity"/>
    <property type="evidence" value="ECO:0007669"/>
    <property type="project" value="UniProtKB-EC"/>
</dbReference>
<evidence type="ECO:0000256" key="6">
    <source>
        <dbReference type="ARBA" id="ARBA00023239"/>
    </source>
</evidence>
<dbReference type="EC" id="4.1.3.3" evidence="4"/>
<dbReference type="Proteomes" id="UP000791440">
    <property type="component" value="Unassembled WGS sequence"/>
</dbReference>
<dbReference type="AlphaFoldDB" id="A0A921ZEC8"/>
<reference evidence="10" key="2">
    <citation type="submission" date="2020-12" db="EMBL/GenBank/DDBJ databases">
        <authorList>
            <person name="Kanost M."/>
        </authorList>
    </citation>
    <scope>NUCLEOTIDE SEQUENCE</scope>
</reference>
<reference evidence="10" key="1">
    <citation type="journal article" date="2016" name="Insect Biochem. Mol. Biol.">
        <title>Multifaceted biological insights from a draft genome sequence of the tobacco hornworm moth, Manduca sexta.</title>
        <authorList>
            <person name="Kanost M.R."/>
            <person name="Arrese E.L."/>
            <person name="Cao X."/>
            <person name="Chen Y.R."/>
            <person name="Chellapilla S."/>
            <person name="Goldsmith M.R."/>
            <person name="Grosse-Wilde E."/>
            <person name="Heckel D.G."/>
            <person name="Herndon N."/>
            <person name="Jiang H."/>
            <person name="Papanicolaou A."/>
            <person name="Qu J."/>
            <person name="Soulages J.L."/>
            <person name="Vogel H."/>
            <person name="Walters J."/>
            <person name="Waterhouse R.M."/>
            <person name="Ahn S.J."/>
            <person name="Almeida F.C."/>
            <person name="An C."/>
            <person name="Aqrawi P."/>
            <person name="Bretschneider A."/>
            <person name="Bryant W.B."/>
            <person name="Bucks S."/>
            <person name="Chao H."/>
            <person name="Chevignon G."/>
            <person name="Christen J.M."/>
            <person name="Clarke D.F."/>
            <person name="Dittmer N.T."/>
            <person name="Ferguson L.C.F."/>
            <person name="Garavelou S."/>
            <person name="Gordon K.H.J."/>
            <person name="Gunaratna R.T."/>
            <person name="Han Y."/>
            <person name="Hauser F."/>
            <person name="He Y."/>
            <person name="Heidel-Fischer H."/>
            <person name="Hirsh A."/>
            <person name="Hu Y."/>
            <person name="Jiang H."/>
            <person name="Kalra D."/>
            <person name="Klinner C."/>
            <person name="Konig C."/>
            <person name="Kovar C."/>
            <person name="Kroll A.R."/>
            <person name="Kuwar S.S."/>
            <person name="Lee S.L."/>
            <person name="Lehman R."/>
            <person name="Li K."/>
            <person name="Li Z."/>
            <person name="Liang H."/>
            <person name="Lovelace S."/>
            <person name="Lu Z."/>
            <person name="Mansfield J.H."/>
            <person name="McCulloch K.J."/>
            <person name="Mathew T."/>
            <person name="Morton B."/>
            <person name="Muzny D.M."/>
            <person name="Neunemann D."/>
            <person name="Ongeri F."/>
            <person name="Pauchet Y."/>
            <person name="Pu L.L."/>
            <person name="Pyrousis I."/>
            <person name="Rao X.J."/>
            <person name="Redding A."/>
            <person name="Roesel C."/>
            <person name="Sanchez-Gracia A."/>
            <person name="Schaack S."/>
            <person name="Shukla A."/>
            <person name="Tetreau G."/>
            <person name="Wang Y."/>
            <person name="Xiong G.H."/>
            <person name="Traut W."/>
            <person name="Walsh T.K."/>
            <person name="Worley K.C."/>
            <person name="Wu D."/>
            <person name="Wu W."/>
            <person name="Wu Y.Q."/>
            <person name="Zhang X."/>
            <person name="Zou Z."/>
            <person name="Zucker H."/>
            <person name="Briscoe A.D."/>
            <person name="Burmester T."/>
            <person name="Clem R.J."/>
            <person name="Feyereisen R."/>
            <person name="Grimmelikhuijzen C.J.P."/>
            <person name="Hamodrakas S.J."/>
            <person name="Hansson B.S."/>
            <person name="Huguet E."/>
            <person name="Jermiin L.S."/>
            <person name="Lan Q."/>
            <person name="Lehman H.K."/>
            <person name="Lorenzen M."/>
            <person name="Merzendorfer H."/>
            <person name="Michalopoulos I."/>
            <person name="Morton D.B."/>
            <person name="Muthukrishnan S."/>
            <person name="Oakeshott J.G."/>
            <person name="Palmer W."/>
            <person name="Park Y."/>
            <person name="Passarelli A.L."/>
            <person name="Rozas J."/>
            <person name="Schwartz L.M."/>
            <person name="Smith W."/>
            <person name="Southgate A."/>
            <person name="Vilcinskas A."/>
            <person name="Vogt R."/>
            <person name="Wang P."/>
            <person name="Werren J."/>
            <person name="Yu X.Q."/>
            <person name="Zhou J.J."/>
            <person name="Brown S.J."/>
            <person name="Scherer S.E."/>
            <person name="Richards S."/>
            <person name="Blissard G.W."/>
        </authorList>
    </citation>
    <scope>NUCLEOTIDE SEQUENCE</scope>
</reference>
<evidence type="ECO:0000313" key="11">
    <source>
        <dbReference type="Proteomes" id="UP000791440"/>
    </source>
</evidence>
<sequence>MSTVGGTTGEATLLTMEERKKVLLTWLKEAKQLNMKVIAQVGGVPLPDVIEMAKFAEQHRADAIMTLPELYHKPRMVEQLVSYLEIVSKAAPSLPLIYYHFPMMSGVHVNVKQFFTLATKRIPNFKAMKADLEVAMELADLVLPGQKIIIANHHLAPAVYMGHESSVATVTNMFPKLVQEVIRAAKSGDPNAPELQYKLNRYVDAIIAGGEYIFLSTREYSFMYEIG</sequence>
<name>A0A921ZEC8_MANSE</name>
<dbReference type="SMART" id="SM01130">
    <property type="entry name" value="DHDPS"/>
    <property type="match status" value="1"/>
</dbReference>
<protein>
    <recommendedName>
        <fullName evidence="4">N-acetylneuraminate lyase</fullName>
        <ecNumber evidence="4">4.1.3.3</ecNumber>
    </recommendedName>
</protein>
<dbReference type="PANTHER" id="PTHR12128:SF21">
    <property type="entry name" value="N-ACETYLNEURAMINATE LYASE"/>
    <property type="match status" value="1"/>
</dbReference>
<evidence type="ECO:0000313" key="10">
    <source>
        <dbReference type="EMBL" id="KAG6455282.1"/>
    </source>
</evidence>
<evidence type="ECO:0000256" key="9">
    <source>
        <dbReference type="ARBA" id="ARBA00044906"/>
    </source>
</evidence>
<keyword evidence="8" id="KW-0119">Carbohydrate metabolism</keyword>